<gene>
    <name evidence="1" type="ORF">MM415A01206_0012</name>
</gene>
<proteinExistence type="predicted"/>
<dbReference type="EMBL" id="MT142305">
    <property type="protein sequence ID" value="QJA77836.1"/>
    <property type="molecule type" value="Genomic_DNA"/>
</dbReference>
<name>A0A6M3K7W8_9ZZZZ</name>
<protein>
    <submittedName>
        <fullName evidence="1">Putative tail protein</fullName>
    </submittedName>
</protein>
<reference evidence="1" key="1">
    <citation type="submission" date="2020-03" db="EMBL/GenBank/DDBJ databases">
        <title>The deep terrestrial virosphere.</title>
        <authorList>
            <person name="Holmfeldt K."/>
            <person name="Nilsson E."/>
            <person name="Simone D."/>
            <person name="Lopez-Fernandez M."/>
            <person name="Wu X."/>
            <person name="de Brujin I."/>
            <person name="Lundin D."/>
            <person name="Andersson A."/>
            <person name="Bertilsson S."/>
            <person name="Dopson M."/>
        </authorList>
    </citation>
    <scope>NUCLEOTIDE SEQUENCE</scope>
    <source>
        <strain evidence="1">MM415A01206</strain>
    </source>
</reference>
<accession>A0A6M3K7W8</accession>
<evidence type="ECO:0000313" key="1">
    <source>
        <dbReference type="EMBL" id="QJA77836.1"/>
    </source>
</evidence>
<sequence>MIIETKTQLFRYDESTEILYIISKKDAPKYLKEKGSAGYTKVFEEFNDLTDYEKAWLMNPFVGTPGVVIEELDGSPSELVRTVKVPNGSLSIVDGVATLTFSIENHASNHVDGTDDIQDATAAQKGLATAAQITKLGGIETSATADQTGTEIKTAYELEADTNAYNDAAVSKLGGIEALADVTSTNETSHADVLIDGDFTAADEIMVGTGVGTHGQVTLAASQFLAKKSSGTATNVSASEARTILNVADGADVTSTNETSHAAVLVDNDFNAKGDILSASADNTPLILTVGANDLVLTADSGEATGLKWATAAAAAAVGRNAIINGDFNIWQRGTTNTGIANIPTYVADRWAAWAAGTLQDITFSRQAAALAGFVYCGQVQRTASETNTAAIGISQNLENFNVYPFQGKIVTLSFYAKKGANFSAASDLINIKMSSGTTGNESTATYSNGPATGLTGHVALIDTTQAITSSWVKYSFTTAAVASDAAQIALWISYTPVGTAGADDHFSITGVQLELGSVATDFEYRQFGDELQKCQRYYSKSYLYATAPASATGTGAIQFQTSAVANADHQVLLVATFPVSMRAAATVVSYDIAGASGKATMVAGNNIAATVDQQTDISFRNRATNGAASTSRDLSFQWTASAEL</sequence>
<dbReference type="AlphaFoldDB" id="A0A6M3K7W8"/>
<organism evidence="1">
    <name type="scientific">viral metagenome</name>
    <dbReference type="NCBI Taxonomy" id="1070528"/>
    <lineage>
        <taxon>unclassified sequences</taxon>
        <taxon>metagenomes</taxon>
        <taxon>organismal metagenomes</taxon>
    </lineage>
</organism>